<name>A0A5P9NN95_9GAMM</name>
<reference evidence="2 3" key="1">
    <citation type="submission" date="2019-02" db="EMBL/GenBank/DDBJ databases">
        <authorList>
            <person name="Li S.-H."/>
        </authorList>
    </citation>
    <scope>NUCLEOTIDE SEQUENCE [LARGE SCALE GENOMIC DNA]</scope>
    <source>
        <strain evidence="2 3">IMCC14385</strain>
    </source>
</reference>
<evidence type="ECO:0000259" key="1">
    <source>
        <dbReference type="PROSITE" id="PS51186"/>
    </source>
</evidence>
<dbReference type="CDD" id="cd04301">
    <property type="entry name" value="NAT_SF"/>
    <property type="match status" value="1"/>
</dbReference>
<sequence length="164" mass="19142">MVEITTWHLEMTSPEQSVPRNESRGLLVAECEVDQWQFNRFLYQFVGAAWEWQDKLSWPEQEWRSYVERPELRTWLASCEGSPAGYFELEKQGSDVEIKYFGLAPAFIGRGFGSYLLSQAIHNAWRWDSPERVWVHTCSLDHPSALTNYQARGFSLFKTDVEAI</sequence>
<dbReference type="GO" id="GO:0016747">
    <property type="term" value="F:acyltransferase activity, transferring groups other than amino-acyl groups"/>
    <property type="evidence" value="ECO:0007669"/>
    <property type="project" value="InterPro"/>
</dbReference>
<gene>
    <name evidence="2" type="ORF">EY643_12345</name>
</gene>
<dbReference type="Proteomes" id="UP000326287">
    <property type="component" value="Chromosome"/>
</dbReference>
<dbReference type="AlphaFoldDB" id="A0A5P9NN95"/>
<dbReference type="RefSeq" id="WP_153239530.1">
    <property type="nucleotide sequence ID" value="NZ_CP036422.1"/>
</dbReference>
<dbReference type="InterPro" id="IPR016181">
    <property type="entry name" value="Acyl_CoA_acyltransferase"/>
</dbReference>
<keyword evidence="2" id="KW-0808">Transferase</keyword>
<dbReference type="OrthoDB" id="275336at2"/>
<organism evidence="2 3">
    <name type="scientific">Halioglobus maricola</name>
    <dbReference type="NCBI Taxonomy" id="2601894"/>
    <lineage>
        <taxon>Bacteria</taxon>
        <taxon>Pseudomonadati</taxon>
        <taxon>Pseudomonadota</taxon>
        <taxon>Gammaproteobacteria</taxon>
        <taxon>Cellvibrionales</taxon>
        <taxon>Halieaceae</taxon>
        <taxon>Halioglobus</taxon>
    </lineage>
</organism>
<protein>
    <submittedName>
        <fullName evidence="2">GNAT family N-acetyltransferase</fullName>
    </submittedName>
</protein>
<dbReference type="EMBL" id="CP036422">
    <property type="protein sequence ID" value="QFU76388.1"/>
    <property type="molecule type" value="Genomic_DNA"/>
</dbReference>
<accession>A0A5P9NN95</accession>
<evidence type="ECO:0000313" key="3">
    <source>
        <dbReference type="Proteomes" id="UP000326287"/>
    </source>
</evidence>
<proteinExistence type="predicted"/>
<keyword evidence="3" id="KW-1185">Reference proteome</keyword>
<dbReference type="PROSITE" id="PS51186">
    <property type="entry name" value="GNAT"/>
    <property type="match status" value="1"/>
</dbReference>
<dbReference type="InterPro" id="IPR000182">
    <property type="entry name" value="GNAT_dom"/>
</dbReference>
<dbReference type="Pfam" id="PF00583">
    <property type="entry name" value="Acetyltransf_1"/>
    <property type="match status" value="1"/>
</dbReference>
<dbReference type="SUPFAM" id="SSF55729">
    <property type="entry name" value="Acyl-CoA N-acyltransferases (Nat)"/>
    <property type="match status" value="1"/>
</dbReference>
<dbReference type="KEGG" id="halc:EY643_12345"/>
<evidence type="ECO:0000313" key="2">
    <source>
        <dbReference type="EMBL" id="QFU76388.1"/>
    </source>
</evidence>
<dbReference type="Gene3D" id="3.40.630.30">
    <property type="match status" value="1"/>
</dbReference>
<feature type="domain" description="N-acetyltransferase" evidence="1">
    <location>
        <begin position="26"/>
        <end position="164"/>
    </location>
</feature>